<evidence type="ECO:0000313" key="3">
    <source>
        <dbReference type="Proteomes" id="UP000472727"/>
    </source>
</evidence>
<feature type="region of interest" description="Disordered" evidence="1">
    <location>
        <begin position="435"/>
        <end position="563"/>
    </location>
</feature>
<sequence>MFIDNGVLLFQPEMLLSSSEQNVNTQGVIPRATKPSEEEDGEEEEDLNALPFPPLCWNRIVFTPVARFPSTTAVREFLLKSYNYEPMMLAEGEHGGVAYDMTMYERLNYYRILMWNQIQPSFQKGWWREQDLMKREHGPFTRYDVNGWAETIFRIGYQPDVQSALASGTAGAEEGTTVVDGNTIVGTGDPFAWDLAHGRLPNHTLPWDIDAKEGEEEEQRIGYASAAHMLGAYVVPEPTGEDKGTRSTRRQQVDGEGHANVVQFLKSISRRKPFDTLEDFPEVFSEEEGSDDGDGVEKRPTNTEETSARGKRNPSRTLDSMPKAGEEEPPSRGREPGFFRTDTALRCIPTGKDKLTFSKPNRAPPPQSRKPKTSGPKAVYDMDGNVVMIEQTDTLLPKVRHYQHGRSTIEERYIEIKRKGIERPIILPVKRVRVEQDDGQEQDSVDEHIKEKREVADKDIADNHYVSADETEASLEQKVLEAESSSYPSEKAPSRISRATESDGGIRNIPSKKSLRSMTTTSGEYQSVSKRKRNNGEGAIGELAPIQKKRKGPMSGDVEQNLD</sequence>
<feature type="region of interest" description="Disordered" evidence="1">
    <location>
        <begin position="236"/>
        <end position="258"/>
    </location>
</feature>
<feature type="compositionally biased region" description="Basic and acidic residues" evidence="1">
    <location>
        <begin position="445"/>
        <end position="462"/>
    </location>
</feature>
<proteinExistence type="predicted"/>
<feature type="compositionally biased region" description="Basic and acidic residues" evidence="1">
    <location>
        <begin position="324"/>
        <end position="337"/>
    </location>
</feature>
<gene>
    <name evidence="2" type="ORF">TWF106_007518</name>
</gene>
<feature type="compositionally biased region" description="Acidic residues" evidence="1">
    <location>
        <begin position="281"/>
        <end position="294"/>
    </location>
</feature>
<dbReference type="Proteomes" id="UP000472727">
    <property type="component" value="Unassembled WGS sequence"/>
</dbReference>
<feature type="compositionally biased region" description="Polar residues" evidence="1">
    <location>
        <begin position="516"/>
        <end position="528"/>
    </location>
</feature>
<feature type="compositionally biased region" description="Basic and acidic residues" evidence="1">
    <location>
        <begin position="240"/>
        <end position="257"/>
    </location>
</feature>
<evidence type="ECO:0000313" key="2">
    <source>
        <dbReference type="EMBL" id="KAF3228485.1"/>
    </source>
</evidence>
<dbReference type="AlphaFoldDB" id="A0A7C8R1I2"/>
<feature type="region of interest" description="Disordered" evidence="1">
    <location>
        <begin position="21"/>
        <end position="47"/>
    </location>
</feature>
<feature type="compositionally biased region" description="Acidic residues" evidence="1">
    <location>
        <begin position="37"/>
        <end position="47"/>
    </location>
</feature>
<dbReference type="EMBL" id="WIWS01000004">
    <property type="protein sequence ID" value="KAF3228485.1"/>
    <property type="molecule type" value="Genomic_DNA"/>
</dbReference>
<accession>A0A7C8R1I2</accession>
<reference evidence="2 3" key="1">
    <citation type="submission" date="2019-06" db="EMBL/GenBank/DDBJ databases">
        <authorList>
            <person name="Palmer J.M."/>
        </authorList>
    </citation>
    <scope>NUCLEOTIDE SEQUENCE [LARGE SCALE GENOMIC DNA]</scope>
    <source>
        <strain evidence="2 3">TWF106</strain>
    </source>
</reference>
<organism evidence="2 3">
    <name type="scientific">Orbilia oligospora</name>
    <name type="common">Nematode-trapping fungus</name>
    <name type="synonym">Arthrobotrys oligospora</name>
    <dbReference type="NCBI Taxonomy" id="2813651"/>
    <lineage>
        <taxon>Eukaryota</taxon>
        <taxon>Fungi</taxon>
        <taxon>Dikarya</taxon>
        <taxon>Ascomycota</taxon>
        <taxon>Pezizomycotina</taxon>
        <taxon>Orbiliomycetes</taxon>
        <taxon>Orbiliales</taxon>
        <taxon>Orbiliaceae</taxon>
        <taxon>Orbilia</taxon>
    </lineage>
</organism>
<feature type="region of interest" description="Disordered" evidence="1">
    <location>
        <begin position="281"/>
        <end position="379"/>
    </location>
</feature>
<evidence type="ECO:0000256" key="1">
    <source>
        <dbReference type="SAM" id="MobiDB-lite"/>
    </source>
</evidence>
<name>A0A7C8R1I2_ORBOL</name>
<feature type="compositionally biased region" description="Basic and acidic residues" evidence="1">
    <location>
        <begin position="295"/>
        <end position="308"/>
    </location>
</feature>
<comment type="caution">
    <text evidence="2">The sequence shown here is derived from an EMBL/GenBank/DDBJ whole genome shotgun (WGS) entry which is preliminary data.</text>
</comment>
<protein>
    <submittedName>
        <fullName evidence="2">Uncharacterized protein</fullName>
    </submittedName>
</protein>